<feature type="transmembrane region" description="Helical" evidence="1">
    <location>
        <begin position="12"/>
        <end position="33"/>
    </location>
</feature>
<feature type="transmembrane region" description="Helical" evidence="1">
    <location>
        <begin position="220"/>
        <end position="239"/>
    </location>
</feature>
<feature type="transmembrane region" description="Helical" evidence="1">
    <location>
        <begin position="161"/>
        <end position="177"/>
    </location>
</feature>
<dbReference type="PANTHER" id="PTHR22911:SF76">
    <property type="entry name" value="EAMA DOMAIN-CONTAINING PROTEIN"/>
    <property type="match status" value="1"/>
</dbReference>
<evidence type="ECO:0000313" key="3">
    <source>
        <dbReference type="EMBL" id="TFI60043.1"/>
    </source>
</evidence>
<dbReference type="GO" id="GO:0016020">
    <property type="term" value="C:membrane"/>
    <property type="evidence" value="ECO:0007669"/>
    <property type="project" value="InterPro"/>
</dbReference>
<dbReference type="RefSeq" id="WP_135083195.1">
    <property type="nucleotide sequence ID" value="NZ_SPDV01000002.1"/>
</dbReference>
<dbReference type="OrthoDB" id="8770617at2"/>
<name>A0A4Y8ZVH1_9SPHN</name>
<keyword evidence="1" id="KW-1133">Transmembrane helix</keyword>
<feature type="transmembrane region" description="Helical" evidence="1">
    <location>
        <begin position="130"/>
        <end position="149"/>
    </location>
</feature>
<feature type="transmembrane region" description="Helical" evidence="1">
    <location>
        <begin position="189"/>
        <end position="208"/>
    </location>
</feature>
<dbReference type="PANTHER" id="PTHR22911">
    <property type="entry name" value="ACYL-MALONYL CONDENSING ENZYME-RELATED"/>
    <property type="match status" value="1"/>
</dbReference>
<organism evidence="3 4">
    <name type="scientific">Sphingomonas parva</name>
    <dbReference type="NCBI Taxonomy" id="2555898"/>
    <lineage>
        <taxon>Bacteria</taxon>
        <taxon>Pseudomonadati</taxon>
        <taxon>Pseudomonadota</taxon>
        <taxon>Alphaproteobacteria</taxon>
        <taxon>Sphingomonadales</taxon>
        <taxon>Sphingomonadaceae</taxon>
        <taxon>Sphingomonas</taxon>
    </lineage>
</organism>
<feature type="transmembrane region" description="Helical" evidence="1">
    <location>
        <begin position="246"/>
        <end position="266"/>
    </location>
</feature>
<evidence type="ECO:0000313" key="4">
    <source>
        <dbReference type="Proteomes" id="UP000298213"/>
    </source>
</evidence>
<dbReference type="Proteomes" id="UP000298213">
    <property type="component" value="Unassembled WGS sequence"/>
</dbReference>
<comment type="caution">
    <text evidence="3">The sequence shown here is derived from an EMBL/GenBank/DDBJ whole genome shotgun (WGS) entry which is preliminary data.</text>
</comment>
<dbReference type="Pfam" id="PF00892">
    <property type="entry name" value="EamA"/>
    <property type="match status" value="2"/>
</dbReference>
<dbReference type="InterPro" id="IPR000620">
    <property type="entry name" value="EamA_dom"/>
</dbReference>
<feature type="transmembrane region" description="Helical" evidence="1">
    <location>
        <begin position="72"/>
        <end position="95"/>
    </location>
</feature>
<feature type="domain" description="EamA" evidence="2">
    <location>
        <begin position="158"/>
        <end position="289"/>
    </location>
</feature>
<accession>A0A4Y8ZVH1</accession>
<dbReference type="InterPro" id="IPR037185">
    <property type="entry name" value="EmrE-like"/>
</dbReference>
<dbReference type="AlphaFoldDB" id="A0A4Y8ZVH1"/>
<gene>
    <name evidence="3" type="ORF">E2493_02000</name>
</gene>
<feature type="transmembrane region" description="Helical" evidence="1">
    <location>
        <begin position="101"/>
        <end position="123"/>
    </location>
</feature>
<reference evidence="3 4" key="1">
    <citation type="submission" date="2019-03" db="EMBL/GenBank/DDBJ databases">
        <title>Genome sequence of Sphingomonas sp. 17J27-24.</title>
        <authorList>
            <person name="Kim M."/>
            <person name="Maeng S."/>
            <person name="Sathiyaraj S."/>
        </authorList>
    </citation>
    <scope>NUCLEOTIDE SEQUENCE [LARGE SCALE GENOMIC DNA]</scope>
    <source>
        <strain evidence="3 4">17J27-24</strain>
    </source>
</reference>
<dbReference type="SUPFAM" id="SSF103481">
    <property type="entry name" value="Multidrug resistance efflux transporter EmrE"/>
    <property type="match status" value="2"/>
</dbReference>
<evidence type="ECO:0000256" key="1">
    <source>
        <dbReference type="SAM" id="Phobius"/>
    </source>
</evidence>
<sequence>MHDTSRPPDARAGRFAFPALILANLMLAFGPWMVRLADVGPIAAGFWRLALAAPFLLLLARPGLRAPAAPSAGLIVIIGFGGLFFAADLAAWHVGIHLTKLANATLFGNCSSFLLMLYGFLVLRRLPGRVQALALLCAGAGAALLLGSSYEMSPRNFRGDLFALLAGLFYAVYLVIIDRARRTMAPMPVLAVATIAGAVPLLLFSAAAGETIVPSDWTPLILLAAGSQLIGQGFLVYAVGHLSPVVVGLALLTQPAATAVIGWFAYGERLGPADALGAVLIAAALVLIRLPDRR</sequence>
<feature type="domain" description="EamA" evidence="2">
    <location>
        <begin position="19"/>
        <end position="146"/>
    </location>
</feature>
<protein>
    <submittedName>
        <fullName evidence="3">DMT family transporter</fullName>
    </submittedName>
</protein>
<proteinExistence type="predicted"/>
<feature type="transmembrane region" description="Helical" evidence="1">
    <location>
        <begin position="39"/>
        <end position="60"/>
    </location>
</feature>
<keyword evidence="1" id="KW-0812">Transmembrane</keyword>
<feature type="transmembrane region" description="Helical" evidence="1">
    <location>
        <begin position="272"/>
        <end position="290"/>
    </location>
</feature>
<keyword evidence="1" id="KW-0472">Membrane</keyword>
<keyword evidence="4" id="KW-1185">Reference proteome</keyword>
<evidence type="ECO:0000259" key="2">
    <source>
        <dbReference type="Pfam" id="PF00892"/>
    </source>
</evidence>
<dbReference type="EMBL" id="SPDV01000002">
    <property type="protein sequence ID" value="TFI60043.1"/>
    <property type="molecule type" value="Genomic_DNA"/>
</dbReference>